<dbReference type="InterPro" id="IPR037682">
    <property type="entry name" value="TonB_C"/>
</dbReference>
<feature type="domain" description="TonB C-terminal" evidence="11">
    <location>
        <begin position="355"/>
        <end position="451"/>
    </location>
</feature>
<organism evidence="12 13">
    <name type="scientific">Mucilaginibacter boryungensis</name>
    <dbReference type="NCBI Taxonomy" id="768480"/>
    <lineage>
        <taxon>Bacteria</taxon>
        <taxon>Pseudomonadati</taxon>
        <taxon>Bacteroidota</taxon>
        <taxon>Sphingobacteriia</taxon>
        <taxon>Sphingobacteriales</taxon>
        <taxon>Sphingobacteriaceae</taxon>
        <taxon>Mucilaginibacter</taxon>
    </lineage>
</organism>
<dbReference type="Gene3D" id="3.30.1150.10">
    <property type="match status" value="2"/>
</dbReference>
<evidence type="ECO:0000256" key="9">
    <source>
        <dbReference type="ARBA" id="ARBA00023136"/>
    </source>
</evidence>
<dbReference type="Pfam" id="PF03544">
    <property type="entry name" value="TonB_C"/>
    <property type="match status" value="2"/>
</dbReference>
<dbReference type="InterPro" id="IPR051045">
    <property type="entry name" value="TonB-dependent_transducer"/>
</dbReference>
<dbReference type="NCBIfam" id="TIGR01352">
    <property type="entry name" value="tonB_Cterm"/>
    <property type="match status" value="2"/>
</dbReference>
<feature type="transmembrane region" description="Helical" evidence="10">
    <location>
        <begin position="36"/>
        <end position="52"/>
    </location>
</feature>
<evidence type="ECO:0000256" key="6">
    <source>
        <dbReference type="ARBA" id="ARBA00022692"/>
    </source>
</evidence>
<comment type="caution">
    <text evidence="12">The sequence shown here is derived from an EMBL/GenBank/DDBJ whole genome shotgun (WGS) entry which is preliminary data.</text>
</comment>
<evidence type="ECO:0000256" key="3">
    <source>
        <dbReference type="ARBA" id="ARBA00022448"/>
    </source>
</evidence>
<keyword evidence="7" id="KW-0653">Protein transport</keyword>
<evidence type="ECO:0000256" key="8">
    <source>
        <dbReference type="ARBA" id="ARBA00022989"/>
    </source>
</evidence>
<dbReference type="EMBL" id="JADFFM010000002">
    <property type="protein sequence ID" value="MBE9668754.1"/>
    <property type="molecule type" value="Genomic_DNA"/>
</dbReference>
<comment type="subcellular location">
    <subcellularLocation>
        <location evidence="1">Cell inner membrane</location>
        <topology evidence="1">Single-pass membrane protein</topology>
        <orientation evidence="1">Periplasmic side</orientation>
    </subcellularLocation>
</comment>
<dbReference type="InterPro" id="IPR008756">
    <property type="entry name" value="Peptidase_M56"/>
</dbReference>
<keyword evidence="9 10" id="KW-0472">Membrane</keyword>
<evidence type="ECO:0000256" key="1">
    <source>
        <dbReference type="ARBA" id="ARBA00004383"/>
    </source>
</evidence>
<dbReference type="CDD" id="cd07341">
    <property type="entry name" value="M56_BlaR1_MecR1_like"/>
    <property type="match status" value="1"/>
</dbReference>
<feature type="transmembrane region" description="Helical" evidence="10">
    <location>
        <begin position="99"/>
        <end position="122"/>
    </location>
</feature>
<evidence type="ECO:0000313" key="12">
    <source>
        <dbReference type="EMBL" id="MBE9668754.1"/>
    </source>
</evidence>
<evidence type="ECO:0000256" key="10">
    <source>
        <dbReference type="SAM" id="Phobius"/>
    </source>
</evidence>
<protein>
    <submittedName>
        <fullName evidence="12">M56 family metallopeptidase</fullName>
    </submittedName>
</protein>
<keyword evidence="3" id="KW-0813">Transport</keyword>
<feature type="domain" description="TonB C-terminal" evidence="11">
    <location>
        <begin position="469"/>
        <end position="565"/>
    </location>
</feature>
<comment type="similarity">
    <text evidence="2">Belongs to the TonB family.</text>
</comment>
<evidence type="ECO:0000256" key="2">
    <source>
        <dbReference type="ARBA" id="ARBA00006555"/>
    </source>
</evidence>
<dbReference type="SUPFAM" id="SSF74653">
    <property type="entry name" value="TolA/TonB C-terminal domain"/>
    <property type="match status" value="2"/>
</dbReference>
<reference evidence="12 13" key="1">
    <citation type="submission" date="2020-10" db="EMBL/GenBank/DDBJ databases">
        <title>Mucilaginibacter mali sp. nov., isolated from rhizosphere soil of apple orchard.</title>
        <authorList>
            <person name="Lee J.-S."/>
            <person name="Kim H.S."/>
            <person name="Kim J.-S."/>
        </authorList>
    </citation>
    <scope>NUCLEOTIDE SEQUENCE [LARGE SCALE GENOMIC DNA]</scope>
    <source>
        <strain evidence="12 13">KCTC 23157</strain>
    </source>
</reference>
<dbReference type="PANTHER" id="PTHR33446">
    <property type="entry name" value="PROTEIN TONB-RELATED"/>
    <property type="match status" value="1"/>
</dbReference>
<sequence length="680" mass="75615">MTWWHYLLLANVYLTLFFTFYALFLRKETFFNLNRVYLVSSALLSFMIPVIQSDWIKTLFITQKVQETIYHVGPAVMYSFNVTAKAEHALTLGQIAGGIYALGILVLTVKFFYQLAVINYVISQPKSDTTYSFFNRIRIEERDTDNEVITAHEQAHARHWHSADILLLEAIMILNWFNPVVYMYRNAVKHIHEFIADRDVLKAGANKAEYAMLLLSQTFITPPYHLVNPFFNSSLLKRRIMMLHKNKSNRVMLMKYGLSAPLFMLMLVLSSATVNNSKTIQVINNTAQHVFTTPAARTFDPEHLSADDQADLAAAIRQNEQAASQAAMDESSLQPVNLSGNVKYTAITQNASFPGGQAAFNSYVGGNIRYPAEARQKNIQGKVYCTFIVEKDGTVSNPKVIHGIGGGADEEALKVVAAMPKWAPAMQNGQAIRQQFTIPISFTLTGDKTMADEGNEVFTAVEQMTEFPGGLPAFGNYLSKNIRYPAVARENHVQGKVFLTFVVEKDGSITDIKVLRGIGSGADEEAVRVIKNSPKWKPAMQNGRLVRAQFTVPISFALKDNDTESNGKDTVSNLATIKTKNAIDQNAHKYSANNAVPTRNTDTAKLEAHFTSVAKSQPVFADGRNINAAVINKTPTAGIKVINQFKEKAAKGIISEKATNGVVLMITKHKPFYDQESITN</sequence>
<feature type="transmembrane region" description="Helical" evidence="10">
    <location>
        <begin position="6"/>
        <end position="24"/>
    </location>
</feature>
<name>A0ABR9XNN6_9SPHI</name>
<dbReference type="PANTHER" id="PTHR33446:SF2">
    <property type="entry name" value="PROTEIN TONB"/>
    <property type="match status" value="1"/>
</dbReference>
<keyword evidence="13" id="KW-1185">Reference proteome</keyword>
<dbReference type="Proteomes" id="UP000632774">
    <property type="component" value="Unassembled WGS sequence"/>
</dbReference>
<accession>A0ABR9XNN6</accession>
<dbReference type="Pfam" id="PF05569">
    <property type="entry name" value="Peptidase_M56"/>
    <property type="match status" value="1"/>
</dbReference>
<feature type="transmembrane region" description="Helical" evidence="10">
    <location>
        <begin position="252"/>
        <end position="274"/>
    </location>
</feature>
<evidence type="ECO:0000256" key="7">
    <source>
        <dbReference type="ARBA" id="ARBA00022927"/>
    </source>
</evidence>
<evidence type="ECO:0000256" key="5">
    <source>
        <dbReference type="ARBA" id="ARBA00022519"/>
    </source>
</evidence>
<proteinExistence type="inferred from homology"/>
<evidence type="ECO:0000259" key="11">
    <source>
        <dbReference type="PROSITE" id="PS52015"/>
    </source>
</evidence>
<dbReference type="InterPro" id="IPR006260">
    <property type="entry name" value="TonB/TolA_C"/>
</dbReference>
<keyword evidence="8 10" id="KW-1133">Transmembrane helix</keyword>
<keyword evidence="4" id="KW-1003">Cell membrane</keyword>
<evidence type="ECO:0000313" key="13">
    <source>
        <dbReference type="Proteomes" id="UP000632774"/>
    </source>
</evidence>
<keyword evidence="5" id="KW-0997">Cell inner membrane</keyword>
<gene>
    <name evidence="12" type="ORF">IRJ18_20465</name>
</gene>
<evidence type="ECO:0000256" key="4">
    <source>
        <dbReference type="ARBA" id="ARBA00022475"/>
    </source>
</evidence>
<dbReference type="RefSeq" id="WP_194108140.1">
    <property type="nucleotide sequence ID" value="NZ_JADFFM010000002.1"/>
</dbReference>
<dbReference type="PROSITE" id="PS52015">
    <property type="entry name" value="TONB_CTD"/>
    <property type="match status" value="2"/>
</dbReference>
<keyword evidence="6 10" id="KW-0812">Transmembrane</keyword>